<proteinExistence type="inferred from homology"/>
<accession>A0A1D3TUE0</accession>
<keyword evidence="3" id="KW-0119">Carbohydrate metabolism</keyword>
<dbReference type="InterPro" id="IPR043129">
    <property type="entry name" value="ATPase_NBD"/>
</dbReference>
<dbReference type="InterPro" id="IPR036390">
    <property type="entry name" value="WH_DNA-bd_sf"/>
</dbReference>
<evidence type="ECO:0000256" key="3">
    <source>
        <dbReference type="ARBA" id="ARBA00022629"/>
    </source>
</evidence>
<evidence type="ECO:0000313" key="5">
    <source>
        <dbReference type="Proteomes" id="UP000199315"/>
    </source>
</evidence>
<evidence type="ECO:0000313" key="4">
    <source>
        <dbReference type="EMBL" id="SCP97697.1"/>
    </source>
</evidence>
<dbReference type="Proteomes" id="UP000199315">
    <property type="component" value="Unassembled WGS sequence"/>
</dbReference>
<gene>
    <name evidence="4" type="ORF">SAMN05421730_101310</name>
</gene>
<keyword evidence="5" id="KW-1185">Reference proteome</keyword>
<dbReference type="InterPro" id="IPR000600">
    <property type="entry name" value="ROK"/>
</dbReference>
<dbReference type="GO" id="GO:0016301">
    <property type="term" value="F:kinase activity"/>
    <property type="evidence" value="ECO:0007669"/>
    <property type="project" value="UniProtKB-KW"/>
</dbReference>
<name>A0A1D3TUE0_9FIRM</name>
<dbReference type="Pfam" id="PF00480">
    <property type="entry name" value="ROK"/>
    <property type="match status" value="1"/>
</dbReference>
<dbReference type="GO" id="GO:0042732">
    <property type="term" value="P:D-xylose metabolic process"/>
    <property type="evidence" value="ECO:0007669"/>
    <property type="project" value="UniProtKB-KW"/>
</dbReference>
<evidence type="ECO:0000256" key="2">
    <source>
        <dbReference type="ARBA" id="ARBA00006479"/>
    </source>
</evidence>
<evidence type="ECO:0000256" key="1">
    <source>
        <dbReference type="ARBA" id="ARBA00002486"/>
    </source>
</evidence>
<dbReference type="EMBL" id="FMKA01000013">
    <property type="protein sequence ID" value="SCP97697.1"/>
    <property type="molecule type" value="Genomic_DNA"/>
</dbReference>
<dbReference type="AlphaFoldDB" id="A0A1D3TUE0"/>
<dbReference type="Gene3D" id="1.10.10.10">
    <property type="entry name" value="Winged helix-like DNA-binding domain superfamily/Winged helix DNA-binding domain"/>
    <property type="match status" value="1"/>
</dbReference>
<dbReference type="SUPFAM" id="SSF46785">
    <property type="entry name" value="Winged helix' DNA-binding domain"/>
    <property type="match status" value="1"/>
</dbReference>
<dbReference type="PANTHER" id="PTHR18964">
    <property type="entry name" value="ROK (REPRESSOR, ORF, KINASE) FAMILY"/>
    <property type="match status" value="1"/>
</dbReference>
<dbReference type="PANTHER" id="PTHR18964:SF170">
    <property type="entry name" value="SUGAR KINASE"/>
    <property type="match status" value="1"/>
</dbReference>
<reference evidence="4 5" key="1">
    <citation type="submission" date="2016-09" db="EMBL/GenBank/DDBJ databases">
        <authorList>
            <person name="Capua I."/>
            <person name="De Benedictis P."/>
            <person name="Joannis T."/>
            <person name="Lombin L.H."/>
            <person name="Cattoli G."/>
        </authorList>
    </citation>
    <scope>NUCLEOTIDE SEQUENCE [LARGE SCALE GENOMIC DNA]</scope>
    <source>
        <strain evidence="4 5">GluBS11</strain>
    </source>
</reference>
<keyword evidence="4" id="KW-0418">Kinase</keyword>
<keyword evidence="4" id="KW-0808">Transferase</keyword>
<dbReference type="SUPFAM" id="SSF53067">
    <property type="entry name" value="Actin-like ATPase domain"/>
    <property type="match status" value="2"/>
</dbReference>
<sequence>MMHANCKISNLAHACLGYLCKFSINTPRVTGVLYSYKGYTNDFIKMGVNMDKIQNTDKKRMNKVRVARFILRQGETTKQEIAGSLGISMPTVLQNVKELVDSKLVIETGEYQSTGGRKPKALAINGQLKYAVGLDITKNHISYVLIDLTGRIVKKERNRKNFENTLAYYEEMNDKMQEFIDSCKVKQSKILGVGLSIPGIIDLEHKNLIDSHILQVHNLDLDIVSSFIPYETYFENDANSAAFAEISGETKNVIFLSLSNTVGGSIYMNQEIYKGDNYKSAEFGHMIIETNGKECYCGKKGCIDAYCSAKVLSALTDDDLELFFAKLKEKDAVCTDAWDEYLDYLAITITNLRMAFDCDIILGGYVGAYLKPYAIELSDKLKKYNLFENQTSYVQNCRYQLEASAVGAAMKFVDVFFEKIE</sequence>
<dbReference type="STRING" id="1619234.SAMN05421730_101310"/>
<dbReference type="InterPro" id="IPR036388">
    <property type="entry name" value="WH-like_DNA-bd_sf"/>
</dbReference>
<protein>
    <submittedName>
        <fullName evidence="4">Sugar kinase of the NBD/HSP70 family, may contain an N-terminal HTH domain</fullName>
    </submittedName>
</protein>
<comment type="function">
    <text evidence="1">Transcriptional repressor of xylose-utilizing enzymes.</text>
</comment>
<organism evidence="4 5">
    <name type="scientific">Anaerobium acetethylicum</name>
    <dbReference type="NCBI Taxonomy" id="1619234"/>
    <lineage>
        <taxon>Bacteria</taxon>
        <taxon>Bacillati</taxon>
        <taxon>Bacillota</taxon>
        <taxon>Clostridia</taxon>
        <taxon>Lachnospirales</taxon>
        <taxon>Lachnospiraceae</taxon>
        <taxon>Anaerobium</taxon>
    </lineage>
</organism>
<keyword evidence="3" id="KW-0859">Xylose metabolism</keyword>
<dbReference type="Gene3D" id="3.30.420.40">
    <property type="match status" value="2"/>
</dbReference>
<comment type="similarity">
    <text evidence="2">Belongs to the ROK (NagC/XylR) family.</text>
</comment>